<feature type="region of interest" description="Disordered" evidence="1">
    <location>
        <begin position="400"/>
        <end position="421"/>
    </location>
</feature>
<dbReference type="AlphaFoldDB" id="A0AAF0J5Q6"/>
<proteinExistence type="predicted"/>
<evidence type="ECO:0000313" key="2">
    <source>
        <dbReference type="EMBL" id="WFD34737.1"/>
    </source>
</evidence>
<feature type="region of interest" description="Disordered" evidence="1">
    <location>
        <begin position="268"/>
        <end position="291"/>
    </location>
</feature>
<evidence type="ECO:0000313" key="3">
    <source>
        <dbReference type="Proteomes" id="UP001219933"/>
    </source>
</evidence>
<dbReference type="Proteomes" id="UP001219933">
    <property type="component" value="Chromosome 2"/>
</dbReference>
<organism evidence="2 3">
    <name type="scientific">Malassezia cuniculi</name>
    <dbReference type="NCBI Taxonomy" id="948313"/>
    <lineage>
        <taxon>Eukaryota</taxon>
        <taxon>Fungi</taxon>
        <taxon>Dikarya</taxon>
        <taxon>Basidiomycota</taxon>
        <taxon>Ustilaginomycotina</taxon>
        <taxon>Malasseziomycetes</taxon>
        <taxon>Malasseziales</taxon>
        <taxon>Malasseziaceae</taxon>
        <taxon>Malassezia</taxon>
    </lineage>
</organism>
<name>A0AAF0J5Q6_9BASI</name>
<feature type="region of interest" description="Disordered" evidence="1">
    <location>
        <begin position="182"/>
        <end position="207"/>
    </location>
</feature>
<feature type="compositionally biased region" description="Polar residues" evidence="1">
    <location>
        <begin position="268"/>
        <end position="278"/>
    </location>
</feature>
<keyword evidence="3" id="KW-1185">Reference proteome</keyword>
<gene>
    <name evidence="2" type="ORF">MCUN1_001581</name>
</gene>
<accession>A0AAF0J5Q6</accession>
<sequence length="697" mass="76622">MSDPPAQPFLTVGLASQLEPLADLRYSTVQADDGNDSDSSLYVGHGVRLQPEFIKHKLQTLAIVLRVAAKPQTAAAAEAWARVFRALDAADEDPHFSNLRTFLDARARDIEEDALSPTSGGRARAFQWLQKKASNSNLRKPDESVASANRGQDGAPPLCPESFELHGESRIRFNVRLDLHNANLAPHPGQSELPTVSPDTDEEPKLGSSLVHRSSLIHRMLDRNRRKSSFGRSAISSRSWAANHDPRDPAYAEAVDDDDNELATRISRASLTSVNPSGASGPPETGRVDKKNAAVPDILALIREACSASYGAVAEIPTGDADPMPTIFCAAIAIAFGWEGVMHLCYGTGSPGAATAGAFDQLGRAADRDAYMRDKNSSVSTWRENVHAAMEHDELVESQPDNFQDETASLPSQPSVVGDASDTDEGEAEIAIHTLQRTWADWEDMLTSLVWWVIEYETSRVRNGLAQEIGYDSPVRQMHAQPTVHSQPAIAAFRAGTVLTASPAVAADAFISQYGFQRIPGVPATLWHDHEEYTDFRWARKRLRSSHMRTQMTVAISSLQYLVHQMRSPRVIHSAWELVYLDVCVFDSDVMRTRFPPPGSNPVPFAASYNPGTDKVDRRKPCPMPDVSGAWSAEKWKAWLGTLHGGNIITPAVSWQAWWTLIATLNGSDRTGRWFNLQVKDPNESYADLKDISSVYI</sequence>
<feature type="region of interest" description="Disordered" evidence="1">
    <location>
        <begin position="132"/>
        <end position="157"/>
    </location>
</feature>
<reference evidence="2" key="1">
    <citation type="submission" date="2023-03" db="EMBL/GenBank/DDBJ databases">
        <title>Mating type loci evolution in Malassezia.</title>
        <authorList>
            <person name="Coelho M.A."/>
        </authorList>
    </citation>
    <scope>NUCLEOTIDE SEQUENCE</scope>
    <source>
        <strain evidence="2">CBS 11721</strain>
    </source>
</reference>
<evidence type="ECO:0000256" key="1">
    <source>
        <dbReference type="SAM" id="MobiDB-lite"/>
    </source>
</evidence>
<protein>
    <submittedName>
        <fullName evidence="2">Uncharacterized protein</fullName>
    </submittedName>
</protein>
<feature type="region of interest" description="Disordered" evidence="1">
    <location>
        <begin position="232"/>
        <end position="251"/>
    </location>
</feature>
<feature type="compositionally biased region" description="Polar residues" evidence="1">
    <location>
        <begin position="400"/>
        <end position="415"/>
    </location>
</feature>
<dbReference type="EMBL" id="CP119878">
    <property type="protein sequence ID" value="WFD34737.1"/>
    <property type="molecule type" value="Genomic_DNA"/>
</dbReference>